<evidence type="ECO:0000313" key="6">
    <source>
        <dbReference type="Proteomes" id="UP000813385"/>
    </source>
</evidence>
<proteinExistence type="inferred from homology"/>
<dbReference type="InterPro" id="IPR008030">
    <property type="entry name" value="NmrA-like"/>
</dbReference>
<dbReference type="Proteomes" id="UP000813385">
    <property type="component" value="Unassembled WGS sequence"/>
</dbReference>
<dbReference type="Gene3D" id="3.90.25.10">
    <property type="entry name" value="UDP-galactose 4-epimerase, domain 1"/>
    <property type="match status" value="1"/>
</dbReference>
<evidence type="ECO:0000256" key="2">
    <source>
        <dbReference type="ARBA" id="ARBA00022857"/>
    </source>
</evidence>
<keyword evidence="2" id="KW-0521">NADP</keyword>
<evidence type="ECO:0000256" key="1">
    <source>
        <dbReference type="ARBA" id="ARBA00005725"/>
    </source>
</evidence>
<comment type="similarity">
    <text evidence="1">Belongs to the NmrA-type oxidoreductase family. Isoflavone reductase subfamily.</text>
</comment>
<dbReference type="AlphaFoldDB" id="A0A8K0TNU4"/>
<name>A0A8K0TNU4_9PEZI</name>
<evidence type="ECO:0000259" key="4">
    <source>
        <dbReference type="Pfam" id="PF05368"/>
    </source>
</evidence>
<dbReference type="OrthoDB" id="419598at2759"/>
<dbReference type="Pfam" id="PF05368">
    <property type="entry name" value="NmrA"/>
    <property type="match status" value="1"/>
</dbReference>
<dbReference type="InterPro" id="IPR051609">
    <property type="entry name" value="NmrA/Isoflavone_reductase-like"/>
</dbReference>
<protein>
    <recommendedName>
        <fullName evidence="4">NmrA-like domain-containing protein</fullName>
    </recommendedName>
</protein>
<dbReference type="PANTHER" id="PTHR47706">
    <property type="entry name" value="NMRA-LIKE FAMILY PROTEIN"/>
    <property type="match status" value="1"/>
</dbReference>
<organism evidence="5 6">
    <name type="scientific">Plectosphaerella cucumerina</name>
    <dbReference type="NCBI Taxonomy" id="40658"/>
    <lineage>
        <taxon>Eukaryota</taxon>
        <taxon>Fungi</taxon>
        <taxon>Dikarya</taxon>
        <taxon>Ascomycota</taxon>
        <taxon>Pezizomycotina</taxon>
        <taxon>Sordariomycetes</taxon>
        <taxon>Hypocreomycetidae</taxon>
        <taxon>Glomerellales</taxon>
        <taxon>Plectosphaerellaceae</taxon>
        <taxon>Plectosphaerella</taxon>
    </lineage>
</organism>
<dbReference type="PANTHER" id="PTHR47706:SF4">
    <property type="entry name" value="NMRA-LIKE DOMAIN-CONTAINING PROTEIN"/>
    <property type="match status" value="1"/>
</dbReference>
<dbReference type="InterPro" id="IPR036291">
    <property type="entry name" value="NAD(P)-bd_dom_sf"/>
</dbReference>
<keyword evidence="6" id="KW-1185">Reference proteome</keyword>
<dbReference type="GO" id="GO:0016491">
    <property type="term" value="F:oxidoreductase activity"/>
    <property type="evidence" value="ECO:0007669"/>
    <property type="project" value="UniProtKB-KW"/>
</dbReference>
<accession>A0A8K0TNU4</accession>
<dbReference type="Gene3D" id="3.40.50.720">
    <property type="entry name" value="NAD(P)-binding Rossmann-like Domain"/>
    <property type="match status" value="1"/>
</dbReference>
<keyword evidence="3" id="KW-0560">Oxidoreductase</keyword>
<evidence type="ECO:0000313" key="5">
    <source>
        <dbReference type="EMBL" id="KAH7367967.1"/>
    </source>
</evidence>
<reference evidence="5" key="1">
    <citation type="journal article" date="2021" name="Nat. Commun.">
        <title>Genetic determinants of endophytism in the Arabidopsis root mycobiome.</title>
        <authorList>
            <person name="Mesny F."/>
            <person name="Miyauchi S."/>
            <person name="Thiergart T."/>
            <person name="Pickel B."/>
            <person name="Atanasova L."/>
            <person name="Karlsson M."/>
            <person name="Huettel B."/>
            <person name="Barry K.W."/>
            <person name="Haridas S."/>
            <person name="Chen C."/>
            <person name="Bauer D."/>
            <person name="Andreopoulos W."/>
            <person name="Pangilinan J."/>
            <person name="LaButti K."/>
            <person name="Riley R."/>
            <person name="Lipzen A."/>
            <person name="Clum A."/>
            <person name="Drula E."/>
            <person name="Henrissat B."/>
            <person name="Kohler A."/>
            <person name="Grigoriev I.V."/>
            <person name="Martin F.M."/>
            <person name="Hacquard S."/>
        </authorList>
    </citation>
    <scope>NUCLEOTIDE SEQUENCE</scope>
    <source>
        <strain evidence="5">MPI-CAGE-AT-0016</strain>
    </source>
</reference>
<comment type="caution">
    <text evidence="5">The sequence shown here is derived from an EMBL/GenBank/DDBJ whole genome shotgun (WGS) entry which is preliminary data.</text>
</comment>
<dbReference type="EMBL" id="JAGPXD010000002">
    <property type="protein sequence ID" value="KAH7367967.1"/>
    <property type="molecule type" value="Genomic_DNA"/>
</dbReference>
<evidence type="ECO:0000256" key="3">
    <source>
        <dbReference type="ARBA" id="ARBA00023002"/>
    </source>
</evidence>
<feature type="domain" description="NmrA-like" evidence="4">
    <location>
        <begin position="2"/>
        <end position="290"/>
    </location>
</feature>
<gene>
    <name evidence="5" type="ORF">B0T11DRAFT_316266</name>
</gene>
<dbReference type="SUPFAM" id="SSF51735">
    <property type="entry name" value="NAD(P)-binding Rossmann-fold domains"/>
    <property type="match status" value="1"/>
</dbReference>
<sequence length="310" mass="33911">MSVIAVAGGTGNLGHAVVDALNATGKFTVFILGRQSTPEKEKELGAKILAVNYDDVPSIAELLEKNNVDTVISTVTSIQTVAPELALVAAADKSSTTKRFIPSIWGIPYNESIAAVFPPANNKLETIKALEATSLDYTSVYNGYFLDYFVVPKVKSYLSPLSVVVDVAHDFAAIPASGDVPVVFSHTWDIAKFVAAYVQKTTWQKEVYIIGDKVTWKEFVALAEDARGKKFTVVYDSPEKLGKGEITELPSHTQVYPFFPKPMLQGLFSAFGLLFEQGIFDLKPAHTLNQEFPEIKARTVKEALDAAWKE</sequence>